<keyword evidence="3" id="KW-0227">DNA damage</keyword>
<keyword evidence="5" id="KW-0408">Iron</keyword>
<dbReference type="InterPro" id="IPR036895">
    <property type="entry name" value="Uracil-DNA_glycosylase-like_sf"/>
</dbReference>
<feature type="domain" description="Uracil-DNA glycosylase-like" evidence="8">
    <location>
        <begin position="123"/>
        <end position="273"/>
    </location>
</feature>
<evidence type="ECO:0000256" key="6">
    <source>
        <dbReference type="ARBA" id="ARBA00023014"/>
    </source>
</evidence>
<evidence type="ECO:0000256" key="2">
    <source>
        <dbReference type="ARBA" id="ARBA00022723"/>
    </source>
</evidence>
<keyword evidence="1" id="KW-0004">4Fe-4S</keyword>
<evidence type="ECO:0000313" key="9">
    <source>
        <dbReference type="EMBL" id="MDC7684321.1"/>
    </source>
</evidence>
<dbReference type="InterPro" id="IPR051536">
    <property type="entry name" value="UDG_Type-4/5"/>
</dbReference>
<dbReference type="SMART" id="SM00987">
    <property type="entry name" value="UreE_C"/>
    <property type="match status" value="1"/>
</dbReference>
<keyword evidence="6" id="KW-0411">Iron-sulfur</keyword>
<evidence type="ECO:0000313" key="10">
    <source>
        <dbReference type="Proteomes" id="UP001214854"/>
    </source>
</evidence>
<evidence type="ECO:0000256" key="3">
    <source>
        <dbReference type="ARBA" id="ARBA00022763"/>
    </source>
</evidence>
<comment type="caution">
    <text evidence="9">The sequence shown here is derived from an EMBL/GenBank/DDBJ whole genome shotgun (WGS) entry which is preliminary data.</text>
</comment>
<dbReference type="SUPFAM" id="SSF52141">
    <property type="entry name" value="Uracil-DNA glycosylase-like"/>
    <property type="match status" value="1"/>
</dbReference>
<dbReference type="PANTHER" id="PTHR33693">
    <property type="entry name" value="TYPE-5 URACIL-DNA GLYCOSYLASE"/>
    <property type="match status" value="1"/>
</dbReference>
<organism evidence="9 10">
    <name type="scientific">Asticcacaulis aquaticus</name>
    <dbReference type="NCBI Taxonomy" id="2984212"/>
    <lineage>
        <taxon>Bacteria</taxon>
        <taxon>Pseudomonadati</taxon>
        <taxon>Pseudomonadota</taxon>
        <taxon>Alphaproteobacteria</taxon>
        <taxon>Caulobacterales</taxon>
        <taxon>Caulobacteraceae</taxon>
        <taxon>Asticcacaulis</taxon>
    </lineage>
</organism>
<proteinExistence type="predicted"/>
<dbReference type="SMART" id="SM00986">
    <property type="entry name" value="UDG"/>
    <property type="match status" value="1"/>
</dbReference>
<evidence type="ECO:0000256" key="4">
    <source>
        <dbReference type="ARBA" id="ARBA00022801"/>
    </source>
</evidence>
<dbReference type="InterPro" id="IPR005122">
    <property type="entry name" value="Uracil-DNA_glycosylase-like"/>
</dbReference>
<name>A0ABT5HXZ2_9CAUL</name>
<sequence length="279" mass="29711">MPPSPQQIREWESYLSFLSDHELEDTFDPEPTNRLLAENKSRFAGGPANSAQASTLATVTPLPIATRVNALRPENLKNFNLDQAVTLATALASQAPTIEALYTAIDGFADAPMRYEGGKGVIRGRSATQGEVLIIGEVPDADEDEALEAFTGKPGRLVDAALKALGLTERATLLPGLFWRPAGSRPATDEDVALTAPFMTRLIELSAPKTVILLGGTAIRVTLGTSDSVQKLRGKPQDIALPNGTKVPAYATFPAAFLLTQPLAKKAFWADFLAATASL</sequence>
<keyword evidence="4" id="KW-0378">Hydrolase</keyword>
<dbReference type="PANTHER" id="PTHR33693:SF1">
    <property type="entry name" value="TYPE-4 URACIL-DNA GLYCOSYLASE"/>
    <property type="match status" value="1"/>
</dbReference>
<protein>
    <submittedName>
        <fullName evidence="9">Uracil-DNA glycosylase</fullName>
    </submittedName>
</protein>
<accession>A0ABT5HXZ2</accession>
<evidence type="ECO:0000256" key="5">
    <source>
        <dbReference type="ARBA" id="ARBA00023004"/>
    </source>
</evidence>
<dbReference type="Pfam" id="PF03167">
    <property type="entry name" value="UDG"/>
    <property type="match status" value="1"/>
</dbReference>
<evidence type="ECO:0000256" key="1">
    <source>
        <dbReference type="ARBA" id="ARBA00022485"/>
    </source>
</evidence>
<keyword evidence="2" id="KW-0479">Metal-binding</keyword>
<dbReference type="Gene3D" id="3.40.470.10">
    <property type="entry name" value="Uracil-DNA glycosylase-like domain"/>
    <property type="match status" value="1"/>
</dbReference>
<dbReference type="Proteomes" id="UP001214854">
    <property type="component" value="Unassembled WGS sequence"/>
</dbReference>
<dbReference type="EMBL" id="JAQQKX010000011">
    <property type="protein sequence ID" value="MDC7684321.1"/>
    <property type="molecule type" value="Genomic_DNA"/>
</dbReference>
<dbReference type="CDD" id="cd10030">
    <property type="entry name" value="UDG-F4_TTUDGA_SPO1dp_like"/>
    <property type="match status" value="1"/>
</dbReference>
<keyword evidence="10" id="KW-1185">Reference proteome</keyword>
<evidence type="ECO:0000256" key="7">
    <source>
        <dbReference type="ARBA" id="ARBA00023204"/>
    </source>
</evidence>
<dbReference type="RefSeq" id="WP_272748790.1">
    <property type="nucleotide sequence ID" value="NZ_JAQQKX010000011.1"/>
</dbReference>
<evidence type="ECO:0000259" key="8">
    <source>
        <dbReference type="SMART" id="SM00986"/>
    </source>
</evidence>
<reference evidence="9 10" key="1">
    <citation type="submission" date="2023-01" db="EMBL/GenBank/DDBJ databases">
        <title>Novel species of the genus Asticcacaulis isolated from rivers.</title>
        <authorList>
            <person name="Lu H."/>
        </authorList>
    </citation>
    <scope>NUCLEOTIDE SEQUENCE [LARGE SCALE GENOMIC DNA]</scope>
    <source>
        <strain evidence="9 10">BYS171W</strain>
    </source>
</reference>
<gene>
    <name evidence="9" type="ORF">PQU92_13620</name>
</gene>
<keyword evidence="7" id="KW-0234">DNA repair</keyword>